<dbReference type="Proteomes" id="UP001164250">
    <property type="component" value="Chromosome 15"/>
</dbReference>
<organism evidence="1 2">
    <name type="scientific">Pistacia atlantica</name>
    <dbReference type="NCBI Taxonomy" id="434234"/>
    <lineage>
        <taxon>Eukaryota</taxon>
        <taxon>Viridiplantae</taxon>
        <taxon>Streptophyta</taxon>
        <taxon>Embryophyta</taxon>
        <taxon>Tracheophyta</taxon>
        <taxon>Spermatophyta</taxon>
        <taxon>Magnoliopsida</taxon>
        <taxon>eudicotyledons</taxon>
        <taxon>Gunneridae</taxon>
        <taxon>Pentapetalae</taxon>
        <taxon>rosids</taxon>
        <taxon>malvids</taxon>
        <taxon>Sapindales</taxon>
        <taxon>Anacardiaceae</taxon>
        <taxon>Pistacia</taxon>
    </lineage>
</organism>
<protein>
    <submittedName>
        <fullName evidence="1">Uncharacterized protein</fullName>
    </submittedName>
</protein>
<sequence>MMMSKVITYFAASMGTLTLAAHQVMVQTFLMSSVWGGPLSQTAQSFMPEFLYGLKWSLAKVAFYTHYIFCYVDGNTHLGCSSLTVQHNFVNLKVEDLQKNEWCSSKFISFNQNLNPTLFLVSASLNPAHKCLLNISPSNLCGKVQVSKHQRTLTVRAV</sequence>
<gene>
    <name evidence="1" type="ORF">Patl1_33587</name>
</gene>
<reference evidence="2" key="1">
    <citation type="journal article" date="2023" name="G3 (Bethesda)">
        <title>Genome assembly and association tests identify interacting loci associated with vigor, precocity, and sex in interspecific pistachio rootstocks.</title>
        <authorList>
            <person name="Palmer W."/>
            <person name="Jacygrad E."/>
            <person name="Sagayaradj S."/>
            <person name="Cavanaugh K."/>
            <person name="Han R."/>
            <person name="Bertier L."/>
            <person name="Beede B."/>
            <person name="Kafkas S."/>
            <person name="Golino D."/>
            <person name="Preece J."/>
            <person name="Michelmore R."/>
        </authorList>
    </citation>
    <scope>NUCLEOTIDE SEQUENCE [LARGE SCALE GENOMIC DNA]</scope>
</reference>
<comment type="caution">
    <text evidence="1">The sequence shown here is derived from an EMBL/GenBank/DDBJ whole genome shotgun (WGS) entry which is preliminary data.</text>
</comment>
<keyword evidence="2" id="KW-1185">Reference proteome</keyword>
<name>A0ACC0ZR97_9ROSI</name>
<dbReference type="EMBL" id="CM047910">
    <property type="protein sequence ID" value="KAJ0075757.1"/>
    <property type="molecule type" value="Genomic_DNA"/>
</dbReference>
<evidence type="ECO:0000313" key="2">
    <source>
        <dbReference type="Proteomes" id="UP001164250"/>
    </source>
</evidence>
<accession>A0ACC0ZR97</accession>
<evidence type="ECO:0000313" key="1">
    <source>
        <dbReference type="EMBL" id="KAJ0075757.1"/>
    </source>
</evidence>
<proteinExistence type="predicted"/>